<accession>A0A383AK54</accession>
<keyword evidence="1" id="KW-0472">Membrane</keyword>
<sequence length="238" mass="28060">LHPLSLTNLYQFLYLNSIQGVGEHYDTKLGILGLYFFSTKYLRHIPELTIILIALHLFISNQIYKNRPFILIWVLLLIFLSFLRPVFTYAAIIFPAFILLMVSSFQAIRKLNLLLIIFVSLMIPQYSAVYYLNHEWDRNAYFNEIKSFVPDDGLPVVGSAMSWFALKERKVFKSGVYPFYRLKQPEWKEAYLVEDRFYRDEVEYKGAKAYFNKNYNFSTIKTSNQTGNPVILKKLTQK</sequence>
<feature type="transmembrane region" description="Helical" evidence="1">
    <location>
        <begin position="70"/>
        <end position="99"/>
    </location>
</feature>
<evidence type="ECO:0000256" key="1">
    <source>
        <dbReference type="SAM" id="Phobius"/>
    </source>
</evidence>
<organism evidence="2">
    <name type="scientific">marine metagenome</name>
    <dbReference type="NCBI Taxonomy" id="408172"/>
    <lineage>
        <taxon>unclassified sequences</taxon>
        <taxon>metagenomes</taxon>
        <taxon>ecological metagenomes</taxon>
    </lineage>
</organism>
<feature type="transmembrane region" description="Helical" evidence="1">
    <location>
        <begin position="111"/>
        <end position="132"/>
    </location>
</feature>
<name>A0A383AK54_9ZZZZ</name>
<reference evidence="2" key="1">
    <citation type="submission" date="2018-05" db="EMBL/GenBank/DDBJ databases">
        <authorList>
            <person name="Lanie J.A."/>
            <person name="Ng W.-L."/>
            <person name="Kazmierczak K.M."/>
            <person name="Andrzejewski T.M."/>
            <person name="Davidsen T.M."/>
            <person name="Wayne K.J."/>
            <person name="Tettelin H."/>
            <person name="Glass J.I."/>
            <person name="Rusch D."/>
            <person name="Podicherti R."/>
            <person name="Tsui H.-C.T."/>
            <person name="Winkler M.E."/>
        </authorList>
    </citation>
    <scope>NUCLEOTIDE SEQUENCE</scope>
</reference>
<evidence type="ECO:0008006" key="3">
    <source>
        <dbReference type="Google" id="ProtNLM"/>
    </source>
</evidence>
<keyword evidence="1" id="KW-0812">Transmembrane</keyword>
<keyword evidence="1" id="KW-1133">Transmembrane helix</keyword>
<protein>
    <recommendedName>
        <fullName evidence="3">Glycosyltransferase RgtA/B/C/D-like domain-containing protein</fullName>
    </recommendedName>
</protein>
<dbReference type="EMBL" id="UINC01192824">
    <property type="protein sequence ID" value="SVE08152.1"/>
    <property type="molecule type" value="Genomic_DNA"/>
</dbReference>
<feature type="non-terminal residue" evidence="2">
    <location>
        <position position="1"/>
    </location>
</feature>
<dbReference type="AlphaFoldDB" id="A0A383AK54"/>
<evidence type="ECO:0000313" key="2">
    <source>
        <dbReference type="EMBL" id="SVE08152.1"/>
    </source>
</evidence>
<proteinExistence type="predicted"/>
<feature type="transmembrane region" description="Helical" evidence="1">
    <location>
        <begin position="45"/>
        <end position="64"/>
    </location>
</feature>
<gene>
    <name evidence="2" type="ORF">METZ01_LOCUS461006</name>
</gene>